<comment type="caution">
    <text evidence="1">The sequence shown here is derived from an EMBL/GenBank/DDBJ whole genome shotgun (WGS) entry which is preliminary data.</text>
</comment>
<organism evidence="1 2">
    <name type="scientific">Filifactor villosus</name>
    <dbReference type="NCBI Taxonomy" id="29374"/>
    <lineage>
        <taxon>Bacteria</taxon>
        <taxon>Bacillati</taxon>
        <taxon>Bacillota</taxon>
        <taxon>Clostridia</taxon>
        <taxon>Peptostreptococcales</taxon>
        <taxon>Filifactoraceae</taxon>
        <taxon>Filifactor</taxon>
    </lineage>
</organism>
<keyword evidence="2" id="KW-1185">Reference proteome</keyword>
<accession>A0ABV9QJZ1</accession>
<dbReference type="EMBL" id="JBHSHL010000013">
    <property type="protein sequence ID" value="MFC4804075.1"/>
    <property type="molecule type" value="Genomic_DNA"/>
</dbReference>
<proteinExistence type="predicted"/>
<reference evidence="2" key="1">
    <citation type="journal article" date="2019" name="Int. J. Syst. Evol. Microbiol.">
        <title>The Global Catalogue of Microorganisms (GCM) 10K type strain sequencing project: providing services to taxonomists for standard genome sequencing and annotation.</title>
        <authorList>
            <consortium name="The Broad Institute Genomics Platform"/>
            <consortium name="The Broad Institute Genome Sequencing Center for Infectious Disease"/>
            <person name="Wu L."/>
            <person name="Ma J."/>
        </authorList>
    </citation>
    <scope>NUCLEOTIDE SEQUENCE [LARGE SCALE GENOMIC DNA]</scope>
    <source>
        <strain evidence="2">CCUG 46385</strain>
    </source>
</reference>
<name>A0ABV9QJZ1_9FIRM</name>
<evidence type="ECO:0000313" key="2">
    <source>
        <dbReference type="Proteomes" id="UP001595916"/>
    </source>
</evidence>
<dbReference type="Proteomes" id="UP001595916">
    <property type="component" value="Unassembled WGS sequence"/>
</dbReference>
<protein>
    <submittedName>
        <fullName evidence="1">Uncharacterized protein</fullName>
    </submittedName>
</protein>
<evidence type="ECO:0000313" key="1">
    <source>
        <dbReference type="EMBL" id="MFC4804075.1"/>
    </source>
</evidence>
<dbReference type="RefSeq" id="WP_379787561.1">
    <property type="nucleotide sequence ID" value="NZ_JBHSHL010000013.1"/>
</dbReference>
<sequence length="420" mass="49119">MSNNFEVWKNKIEAKLEHIRKVSTQTSGTAWREELKLLTEEVLDLLTESGFVQEVSEDIDGIKTDSVSIPSIGVKLRDEQYRLRLDRVIKKHISEADGKKSFTDRLTEYFSRSYLIDEWAFEWYQKNVQRKQLVNNGGEPEKLKQLDREMGDLRNRIWLKLNETLLPVFLNKASSKLKEEDINDKLVDVLTGSVLKPDSKAAYDHSKSDSLYGYVYYKMSLEIKSLYLPYEDEDLQQDVDPSKGQAKKKSKKKRKIDSLDRLTGKKWDKSLYEYIEDDSVKVEDEAVNKVGLYQTFPRLITELSKALTKHKKKDIFYTLFTFNTVDETEAEKNMIENMITDVYIENNDLVFPMMVLGLIVFLKAGKEDDYVDMLTLISKDLKRGINLNQRQCLLGKYINVSRQTIGKYDEEYRKLRKLLI</sequence>
<gene>
    <name evidence="1" type="ORF">ACFO4R_03175</name>
</gene>